<proteinExistence type="inferred from homology"/>
<dbReference type="UniPathway" id="UPA00792"/>
<protein>
    <recommendedName>
        <fullName evidence="3">gluconokinase</fullName>
        <ecNumber evidence="3">2.7.1.12</ecNumber>
    </recommendedName>
    <alternativeName>
        <fullName evidence="8">Gluconate kinase</fullName>
    </alternativeName>
</protein>
<keyword evidence="4" id="KW-0808">Transferase</keyword>
<name>A0A4S4LIW8_9AGAM</name>
<gene>
    <name evidence="11" type="ORF">EW146_g8108</name>
</gene>
<feature type="region of interest" description="Disordered" evidence="10">
    <location>
        <begin position="114"/>
        <end position="147"/>
    </location>
</feature>
<evidence type="ECO:0000256" key="8">
    <source>
        <dbReference type="ARBA" id="ARBA00029835"/>
    </source>
</evidence>
<dbReference type="Proteomes" id="UP000310158">
    <property type="component" value="Unassembled WGS sequence"/>
</dbReference>
<comment type="similarity">
    <text evidence="2">Belongs to the gluconokinase GntK/GntV family.</text>
</comment>
<dbReference type="PANTHER" id="PTHR43442">
    <property type="entry name" value="GLUCONOKINASE-RELATED"/>
    <property type="match status" value="1"/>
</dbReference>
<comment type="catalytic activity">
    <reaction evidence="9">
        <text>D-gluconate + ATP = 6-phospho-D-gluconate + ADP + H(+)</text>
        <dbReference type="Rhea" id="RHEA:19433"/>
        <dbReference type="ChEBI" id="CHEBI:15378"/>
        <dbReference type="ChEBI" id="CHEBI:18391"/>
        <dbReference type="ChEBI" id="CHEBI:30616"/>
        <dbReference type="ChEBI" id="CHEBI:58759"/>
        <dbReference type="ChEBI" id="CHEBI:456216"/>
        <dbReference type="EC" id="2.7.1.12"/>
    </reaction>
</comment>
<dbReference type="Gene3D" id="3.40.50.300">
    <property type="entry name" value="P-loop containing nucleotide triphosphate hydrolases"/>
    <property type="match status" value="1"/>
</dbReference>
<dbReference type="InterPro" id="IPR027417">
    <property type="entry name" value="P-loop_NTPase"/>
</dbReference>
<evidence type="ECO:0000313" key="11">
    <source>
        <dbReference type="EMBL" id="THH11251.1"/>
    </source>
</evidence>
<dbReference type="OrthoDB" id="275177at2759"/>
<evidence type="ECO:0000256" key="5">
    <source>
        <dbReference type="ARBA" id="ARBA00022741"/>
    </source>
</evidence>
<dbReference type="SUPFAM" id="SSF52540">
    <property type="entry name" value="P-loop containing nucleoside triphosphate hydrolases"/>
    <property type="match status" value="1"/>
</dbReference>
<dbReference type="AlphaFoldDB" id="A0A4S4LIW8"/>
<evidence type="ECO:0000256" key="7">
    <source>
        <dbReference type="ARBA" id="ARBA00022840"/>
    </source>
</evidence>
<dbReference type="GO" id="GO:0005975">
    <property type="term" value="P:carbohydrate metabolic process"/>
    <property type="evidence" value="ECO:0007669"/>
    <property type="project" value="InterPro"/>
</dbReference>
<keyword evidence="6" id="KW-0418">Kinase</keyword>
<dbReference type="EC" id="2.7.1.12" evidence="3"/>
<comment type="pathway">
    <text evidence="1">Carbohydrate acid metabolism; D-gluconate degradation.</text>
</comment>
<keyword evidence="12" id="KW-1185">Reference proteome</keyword>
<evidence type="ECO:0000256" key="10">
    <source>
        <dbReference type="SAM" id="MobiDB-lite"/>
    </source>
</evidence>
<evidence type="ECO:0000313" key="12">
    <source>
        <dbReference type="Proteomes" id="UP000310158"/>
    </source>
</evidence>
<dbReference type="InterPro" id="IPR031322">
    <property type="entry name" value="Shikimate/glucono_kinase"/>
</dbReference>
<dbReference type="GO" id="GO:0005737">
    <property type="term" value="C:cytoplasm"/>
    <property type="evidence" value="ECO:0007669"/>
    <property type="project" value="TreeGrafter"/>
</dbReference>
<keyword evidence="7" id="KW-0067">ATP-binding</keyword>
<dbReference type="Pfam" id="PF01202">
    <property type="entry name" value="SKI"/>
    <property type="match status" value="1"/>
</dbReference>
<dbReference type="GO" id="GO:0005524">
    <property type="term" value="F:ATP binding"/>
    <property type="evidence" value="ECO:0007669"/>
    <property type="project" value="UniProtKB-KW"/>
</dbReference>
<comment type="caution">
    <text evidence="11">The sequence shown here is derived from an EMBL/GenBank/DDBJ whole genome shotgun (WGS) entry which is preliminary data.</text>
</comment>
<evidence type="ECO:0000256" key="2">
    <source>
        <dbReference type="ARBA" id="ARBA00008420"/>
    </source>
</evidence>
<organism evidence="11 12">
    <name type="scientific">Bondarzewia mesenterica</name>
    <dbReference type="NCBI Taxonomy" id="1095465"/>
    <lineage>
        <taxon>Eukaryota</taxon>
        <taxon>Fungi</taxon>
        <taxon>Dikarya</taxon>
        <taxon>Basidiomycota</taxon>
        <taxon>Agaricomycotina</taxon>
        <taxon>Agaricomycetes</taxon>
        <taxon>Russulales</taxon>
        <taxon>Bondarzewiaceae</taxon>
        <taxon>Bondarzewia</taxon>
    </lineage>
</organism>
<evidence type="ECO:0000256" key="9">
    <source>
        <dbReference type="ARBA" id="ARBA00048090"/>
    </source>
</evidence>
<evidence type="ECO:0000256" key="3">
    <source>
        <dbReference type="ARBA" id="ARBA00012054"/>
    </source>
</evidence>
<evidence type="ECO:0000256" key="1">
    <source>
        <dbReference type="ARBA" id="ARBA00004875"/>
    </source>
</evidence>
<feature type="compositionally biased region" description="Basic and acidic residues" evidence="10">
    <location>
        <begin position="114"/>
        <end position="133"/>
    </location>
</feature>
<keyword evidence="5" id="KW-0547">Nucleotide-binding</keyword>
<sequence length="233" mass="25289">MMSSEPISSSDPFLIITMGVSGCGKSTLGKALASSLSVPFLDADDLHPPANVAKMSAGTPLTDADRAPWLAKVRDDACRVIQEGKAGSGKGVVVACSALKISYREVLRGERVVLEEEKGQNHSDVPRTARQSEDQSSDSPKISDHSDQAIHGHNTLAVRTFFVHPHGSRDILLSRMHSRKGHFMKAQMLDSQLDTLEDPNYTGEEGIVQVSLDEGTDVQVREILDRLKVFGIE</sequence>
<dbReference type="InterPro" id="IPR006001">
    <property type="entry name" value="Therm_gnt_kin"/>
</dbReference>
<dbReference type="GO" id="GO:0046316">
    <property type="term" value="F:gluconokinase activity"/>
    <property type="evidence" value="ECO:0007669"/>
    <property type="project" value="UniProtKB-EC"/>
</dbReference>
<dbReference type="CDD" id="cd02021">
    <property type="entry name" value="GntK"/>
    <property type="match status" value="1"/>
</dbReference>
<dbReference type="PANTHER" id="PTHR43442:SF3">
    <property type="entry name" value="GLUCONOKINASE-RELATED"/>
    <property type="match status" value="1"/>
</dbReference>
<evidence type="ECO:0000256" key="4">
    <source>
        <dbReference type="ARBA" id="ARBA00022679"/>
    </source>
</evidence>
<reference evidence="11 12" key="1">
    <citation type="submission" date="2019-02" db="EMBL/GenBank/DDBJ databases">
        <title>Genome sequencing of the rare red list fungi Bondarzewia mesenterica.</title>
        <authorList>
            <person name="Buettner E."/>
            <person name="Kellner H."/>
        </authorList>
    </citation>
    <scope>NUCLEOTIDE SEQUENCE [LARGE SCALE GENOMIC DNA]</scope>
    <source>
        <strain evidence="11 12">DSM 108281</strain>
    </source>
</reference>
<evidence type="ECO:0000256" key="6">
    <source>
        <dbReference type="ARBA" id="ARBA00022777"/>
    </source>
</evidence>
<dbReference type="EMBL" id="SGPL01000524">
    <property type="protein sequence ID" value="THH11251.1"/>
    <property type="molecule type" value="Genomic_DNA"/>
</dbReference>
<accession>A0A4S4LIW8</accession>